<organism evidence="1 2">
    <name type="scientific">Triparma laevis f. inornata</name>
    <dbReference type="NCBI Taxonomy" id="1714386"/>
    <lineage>
        <taxon>Eukaryota</taxon>
        <taxon>Sar</taxon>
        <taxon>Stramenopiles</taxon>
        <taxon>Ochrophyta</taxon>
        <taxon>Bolidophyceae</taxon>
        <taxon>Parmales</taxon>
        <taxon>Triparmaceae</taxon>
        <taxon>Triparma</taxon>
    </lineage>
</organism>
<dbReference type="AlphaFoldDB" id="A0A9W7EWZ7"/>
<proteinExistence type="predicted"/>
<evidence type="ECO:0000313" key="2">
    <source>
        <dbReference type="Proteomes" id="UP001162640"/>
    </source>
</evidence>
<reference evidence="2" key="1">
    <citation type="journal article" date="2023" name="Commun. Biol.">
        <title>Genome analysis of Parmales, the sister group of diatoms, reveals the evolutionary specialization of diatoms from phago-mixotrophs to photoautotrophs.</title>
        <authorList>
            <person name="Ban H."/>
            <person name="Sato S."/>
            <person name="Yoshikawa S."/>
            <person name="Yamada K."/>
            <person name="Nakamura Y."/>
            <person name="Ichinomiya M."/>
            <person name="Sato N."/>
            <person name="Blanc-Mathieu R."/>
            <person name="Endo H."/>
            <person name="Kuwata A."/>
            <person name="Ogata H."/>
        </authorList>
    </citation>
    <scope>NUCLEOTIDE SEQUENCE [LARGE SCALE GENOMIC DNA]</scope>
</reference>
<dbReference type="Pfam" id="PF08561">
    <property type="entry name" value="Ribosomal_L37"/>
    <property type="match status" value="1"/>
</dbReference>
<sequence length="105" mass="12066">MFLTRLTSRIPSSRLSTALSLTKRTFATGDEIPVQFMHGEPNPVVLPRSEYPDWLFKITDNATYGQLEKKIEEKGFDSLELEEQKRFIKLESRRGIKDGNEDSST</sequence>
<evidence type="ECO:0000313" key="1">
    <source>
        <dbReference type="EMBL" id="GMH93587.1"/>
    </source>
</evidence>
<dbReference type="InterPro" id="IPR013870">
    <property type="entry name" value="Ribosomal_mL54"/>
</dbReference>
<comment type="caution">
    <text evidence="1">The sequence shown here is derived from an EMBL/GenBank/DDBJ whole genome shotgun (WGS) entry which is preliminary data.</text>
</comment>
<name>A0A9W7EWZ7_9STRA</name>
<dbReference type="EMBL" id="BLQM01000528">
    <property type="protein sequence ID" value="GMH93587.1"/>
    <property type="molecule type" value="Genomic_DNA"/>
</dbReference>
<accession>A0A9W7EWZ7</accession>
<gene>
    <name evidence="1" type="ORF">TL16_g12672</name>
</gene>
<dbReference type="Proteomes" id="UP001162640">
    <property type="component" value="Unassembled WGS sequence"/>
</dbReference>
<protein>
    <submittedName>
        <fullName evidence="1">Uncharacterized protein</fullName>
    </submittedName>
</protein>